<comment type="caution">
    <text evidence="1">The sequence shown here is derived from an EMBL/GenBank/DDBJ whole genome shotgun (WGS) entry which is preliminary data.</text>
</comment>
<protein>
    <recommendedName>
        <fullName evidence="3">Leucine-rich repeat domain-containing protein</fullName>
    </recommendedName>
</protein>
<dbReference type="EMBL" id="JACYGY010000002">
    <property type="protein sequence ID" value="MBE9466478.1"/>
    <property type="molecule type" value="Genomic_DNA"/>
</dbReference>
<organism evidence="1 2">
    <name type="scientific">Dyadobacter subterraneus</name>
    <dbReference type="NCBI Taxonomy" id="2773304"/>
    <lineage>
        <taxon>Bacteria</taxon>
        <taxon>Pseudomonadati</taxon>
        <taxon>Bacteroidota</taxon>
        <taxon>Cytophagia</taxon>
        <taxon>Cytophagales</taxon>
        <taxon>Spirosomataceae</taxon>
        <taxon>Dyadobacter</taxon>
    </lineage>
</organism>
<keyword evidence="2" id="KW-1185">Reference proteome</keyword>
<dbReference type="InterPro" id="IPR032675">
    <property type="entry name" value="LRR_dom_sf"/>
</dbReference>
<evidence type="ECO:0000313" key="2">
    <source>
        <dbReference type="Proteomes" id="UP000634134"/>
    </source>
</evidence>
<gene>
    <name evidence="1" type="ORF">IEE83_31820</name>
</gene>
<name>A0ABR9WLT8_9BACT</name>
<accession>A0ABR9WLT8</accession>
<dbReference type="RefSeq" id="WP_194124701.1">
    <property type="nucleotide sequence ID" value="NZ_JACYGY010000002.1"/>
</dbReference>
<proteinExistence type="predicted"/>
<dbReference type="Proteomes" id="UP000634134">
    <property type="component" value="Unassembled WGS sequence"/>
</dbReference>
<evidence type="ECO:0000313" key="1">
    <source>
        <dbReference type="EMBL" id="MBE9466478.1"/>
    </source>
</evidence>
<dbReference type="Gene3D" id="3.80.10.10">
    <property type="entry name" value="Ribonuclease Inhibitor"/>
    <property type="match status" value="1"/>
</dbReference>
<reference evidence="2" key="1">
    <citation type="submission" date="2023-07" db="EMBL/GenBank/DDBJ databases">
        <title>Dyadobacter sp. nov 'subterranea' isolated from contaminted grondwater.</title>
        <authorList>
            <person name="Szabo I."/>
            <person name="Al-Omari J."/>
            <person name="Szerdahelyi S.G."/>
            <person name="Rado J."/>
        </authorList>
    </citation>
    <scope>NUCLEOTIDE SEQUENCE [LARGE SCALE GENOMIC DNA]</scope>
    <source>
        <strain evidence="2">UP-52</strain>
    </source>
</reference>
<evidence type="ECO:0008006" key="3">
    <source>
        <dbReference type="Google" id="ProtNLM"/>
    </source>
</evidence>
<sequence>MKNILRSISNEVGNRVFLKLSVLSLIILFTLPGCEEETVEKDAGPKATIKEPLKIPADSAQVSVSSEFEYLLVKYKIDPEKVLNGKIRYEYIKNVDSLDIVFYGSNKNLKGIEYFTNLRFLKVRGYYSTVSLNPNIYYYAFPTGVNADFIPSIDTLDVSNNLKLEYLDCSGSSEQGGYASTIGNLVLGSNLGLKTIISNSSMVKSLDLSGLSNLENLEIVSCYNLTSLSLCKNSALVRLKSLQVRTIYVPSLNLLNPKWETGMATLMQCK</sequence>
<dbReference type="SUPFAM" id="SSF52047">
    <property type="entry name" value="RNI-like"/>
    <property type="match status" value="1"/>
</dbReference>